<keyword evidence="7" id="KW-1185">Reference proteome</keyword>
<protein>
    <recommendedName>
        <fullName evidence="8">MAPEG family protein</fullName>
    </recommendedName>
</protein>
<dbReference type="PANTHER" id="PTHR35371">
    <property type="entry name" value="INNER MEMBRANE PROTEIN"/>
    <property type="match status" value="1"/>
</dbReference>
<proteinExistence type="predicted"/>
<keyword evidence="3 5" id="KW-1133">Transmembrane helix</keyword>
<dbReference type="Proteomes" id="UP001189429">
    <property type="component" value="Unassembled WGS sequence"/>
</dbReference>
<dbReference type="InterPro" id="IPR023352">
    <property type="entry name" value="MAPEG-like_dom_sf"/>
</dbReference>
<dbReference type="Pfam" id="PF01124">
    <property type="entry name" value="MAPEG"/>
    <property type="match status" value="1"/>
</dbReference>
<dbReference type="PANTHER" id="PTHR35371:SF1">
    <property type="entry name" value="BLR7753 PROTEIN"/>
    <property type="match status" value="1"/>
</dbReference>
<reference evidence="6" key="1">
    <citation type="submission" date="2023-10" db="EMBL/GenBank/DDBJ databases">
        <authorList>
            <person name="Chen Y."/>
            <person name="Shah S."/>
            <person name="Dougan E. K."/>
            <person name="Thang M."/>
            <person name="Chan C."/>
        </authorList>
    </citation>
    <scope>NUCLEOTIDE SEQUENCE [LARGE SCALE GENOMIC DNA]</scope>
</reference>
<evidence type="ECO:0000256" key="1">
    <source>
        <dbReference type="ARBA" id="ARBA00004370"/>
    </source>
</evidence>
<organism evidence="6 7">
    <name type="scientific">Prorocentrum cordatum</name>
    <dbReference type="NCBI Taxonomy" id="2364126"/>
    <lineage>
        <taxon>Eukaryota</taxon>
        <taxon>Sar</taxon>
        <taxon>Alveolata</taxon>
        <taxon>Dinophyceae</taxon>
        <taxon>Prorocentrales</taxon>
        <taxon>Prorocentraceae</taxon>
        <taxon>Prorocentrum</taxon>
    </lineage>
</organism>
<dbReference type="SUPFAM" id="SSF161084">
    <property type="entry name" value="MAPEG domain-like"/>
    <property type="match status" value="1"/>
</dbReference>
<evidence type="ECO:0000313" key="6">
    <source>
        <dbReference type="EMBL" id="CAK0852616.1"/>
    </source>
</evidence>
<keyword evidence="4 5" id="KW-0472">Membrane</keyword>
<evidence type="ECO:0000256" key="5">
    <source>
        <dbReference type="SAM" id="Phobius"/>
    </source>
</evidence>
<feature type="transmembrane region" description="Helical" evidence="5">
    <location>
        <begin position="116"/>
        <end position="134"/>
    </location>
</feature>
<keyword evidence="2 5" id="KW-0812">Transmembrane</keyword>
<evidence type="ECO:0000256" key="3">
    <source>
        <dbReference type="ARBA" id="ARBA00022989"/>
    </source>
</evidence>
<evidence type="ECO:0000313" key="7">
    <source>
        <dbReference type="Proteomes" id="UP001189429"/>
    </source>
</evidence>
<dbReference type="Gene3D" id="1.20.120.550">
    <property type="entry name" value="Membrane associated eicosanoid/glutathione metabolism-like domain"/>
    <property type="match status" value="1"/>
</dbReference>
<name>A0ABN9U1F1_9DINO</name>
<comment type="caution">
    <text evidence="6">The sequence shown here is derived from an EMBL/GenBank/DDBJ whole genome shotgun (WGS) entry which is preliminary data.</text>
</comment>
<dbReference type="EMBL" id="CAUYUJ010015327">
    <property type="protein sequence ID" value="CAK0852616.1"/>
    <property type="molecule type" value="Genomic_DNA"/>
</dbReference>
<comment type="subcellular location">
    <subcellularLocation>
        <location evidence="1">Membrane</location>
    </subcellularLocation>
</comment>
<sequence length="165" mass="17652">MIPVVVALCGTFLPEWLVAGVMSPIPFRASPYLSLVYGVALVYLPFGICLIYKGYLTAGKIDNLAPRKQSDMLAATYPAYARLIGAEKNMQEGFPLFAAAVLAALQAGVAKDTVSLFATAWLVFRGLFIVLYAIQFNAALAALRSLSFGFSLALTTKLMYLAAAA</sequence>
<evidence type="ECO:0000256" key="4">
    <source>
        <dbReference type="ARBA" id="ARBA00023136"/>
    </source>
</evidence>
<dbReference type="InterPro" id="IPR001129">
    <property type="entry name" value="Membr-assoc_MAPEG"/>
</dbReference>
<gene>
    <name evidence="6" type="ORF">PCOR1329_LOCUS44346</name>
</gene>
<feature type="transmembrane region" description="Helical" evidence="5">
    <location>
        <begin position="30"/>
        <end position="52"/>
    </location>
</feature>
<accession>A0ABN9U1F1</accession>
<evidence type="ECO:0008006" key="8">
    <source>
        <dbReference type="Google" id="ProtNLM"/>
    </source>
</evidence>
<evidence type="ECO:0000256" key="2">
    <source>
        <dbReference type="ARBA" id="ARBA00022692"/>
    </source>
</evidence>